<keyword evidence="2" id="KW-0808">Transferase</keyword>
<comment type="caution">
    <text evidence="2">The sequence shown here is derived from an EMBL/GenBank/DDBJ whole genome shotgun (WGS) entry which is preliminary data.</text>
</comment>
<proteinExistence type="predicted"/>
<dbReference type="EMBL" id="VFMN01000001">
    <property type="protein sequence ID" value="TQJ10891.1"/>
    <property type="molecule type" value="Genomic_DNA"/>
</dbReference>
<keyword evidence="3" id="KW-1185">Reference proteome</keyword>
<gene>
    <name evidence="2" type="ORF">FB458_4034</name>
</gene>
<dbReference type="Pfam" id="PF00583">
    <property type="entry name" value="Acetyltransf_1"/>
    <property type="match status" value="1"/>
</dbReference>
<name>A0A542E6D3_9MICO</name>
<sequence length="187" mass="20481">MPEQRPHPTPVTLVAPTTRRHAEWLEMVREFAADGEEHVDGGAFFGLSVEDLAVPEAFDAWVRGALAHERGEDVPPAWVASTLRWVEQDGRLVGTIHLRHELNDILREQGGHIGYGVRPSARRRGVATAALAAMRRLAAERGMGRLLVTCDDDNAGSIGTIEANGGVLEDVRGGLRRYWVPVVDPAR</sequence>
<dbReference type="InterPro" id="IPR016181">
    <property type="entry name" value="Acyl_CoA_acyltransferase"/>
</dbReference>
<evidence type="ECO:0000259" key="1">
    <source>
        <dbReference type="PROSITE" id="PS51186"/>
    </source>
</evidence>
<feature type="domain" description="N-acetyltransferase" evidence="1">
    <location>
        <begin position="47"/>
        <end position="187"/>
    </location>
</feature>
<dbReference type="PANTHER" id="PTHR39173">
    <property type="entry name" value="ACETYLTRANSFERASE"/>
    <property type="match status" value="1"/>
</dbReference>
<dbReference type="GO" id="GO:0016747">
    <property type="term" value="F:acyltransferase activity, transferring groups other than amino-acyl groups"/>
    <property type="evidence" value="ECO:0007669"/>
    <property type="project" value="InterPro"/>
</dbReference>
<evidence type="ECO:0000313" key="2">
    <source>
        <dbReference type="EMBL" id="TQJ10891.1"/>
    </source>
</evidence>
<dbReference type="SUPFAM" id="SSF55729">
    <property type="entry name" value="Acyl-CoA N-acyltransferases (Nat)"/>
    <property type="match status" value="1"/>
</dbReference>
<dbReference type="InterPro" id="IPR000182">
    <property type="entry name" value="GNAT_dom"/>
</dbReference>
<protein>
    <submittedName>
        <fullName evidence="2">Putative acetyltransferase</fullName>
    </submittedName>
</protein>
<accession>A0A542E6D3</accession>
<dbReference type="Gene3D" id="3.40.630.30">
    <property type="match status" value="1"/>
</dbReference>
<dbReference type="AlphaFoldDB" id="A0A542E6D3"/>
<dbReference type="PROSITE" id="PS51186">
    <property type="entry name" value="GNAT"/>
    <property type="match status" value="1"/>
</dbReference>
<organism evidence="2 3">
    <name type="scientific">Lapillicoccus jejuensis</name>
    <dbReference type="NCBI Taxonomy" id="402171"/>
    <lineage>
        <taxon>Bacteria</taxon>
        <taxon>Bacillati</taxon>
        <taxon>Actinomycetota</taxon>
        <taxon>Actinomycetes</taxon>
        <taxon>Micrococcales</taxon>
        <taxon>Intrasporangiaceae</taxon>
        <taxon>Lapillicoccus</taxon>
    </lineage>
</organism>
<evidence type="ECO:0000313" key="3">
    <source>
        <dbReference type="Proteomes" id="UP000317893"/>
    </source>
</evidence>
<dbReference type="Proteomes" id="UP000317893">
    <property type="component" value="Unassembled WGS sequence"/>
</dbReference>
<reference evidence="2 3" key="1">
    <citation type="submission" date="2019-06" db="EMBL/GenBank/DDBJ databases">
        <title>Sequencing the genomes of 1000 actinobacteria strains.</title>
        <authorList>
            <person name="Klenk H.-P."/>
        </authorList>
    </citation>
    <scope>NUCLEOTIDE SEQUENCE [LARGE SCALE GENOMIC DNA]</scope>
    <source>
        <strain evidence="2 3">DSM 18607</strain>
    </source>
</reference>
<dbReference type="PANTHER" id="PTHR39173:SF1">
    <property type="entry name" value="ACETYLTRANSFERASE"/>
    <property type="match status" value="1"/>
</dbReference>
<dbReference type="RefSeq" id="WP_246061415.1">
    <property type="nucleotide sequence ID" value="NZ_BAAAPR010000019.1"/>
</dbReference>